<evidence type="ECO:0000313" key="3">
    <source>
        <dbReference type="EMBL" id="MBL0740907.1"/>
    </source>
</evidence>
<reference evidence="3 4" key="1">
    <citation type="submission" date="2021-01" db="EMBL/GenBank/DDBJ databases">
        <title>Chryseolinea sp. Jin1 Genome sequencing and assembly.</title>
        <authorList>
            <person name="Kim I."/>
        </authorList>
    </citation>
    <scope>NUCLEOTIDE SEQUENCE [LARGE SCALE GENOMIC DNA]</scope>
    <source>
        <strain evidence="3 4">Jin1</strain>
    </source>
</reference>
<evidence type="ECO:0000313" key="4">
    <source>
        <dbReference type="Proteomes" id="UP000613030"/>
    </source>
</evidence>
<feature type="domain" description="Outer membrane protein beta-barrel" evidence="2">
    <location>
        <begin position="21"/>
        <end position="184"/>
    </location>
</feature>
<feature type="chain" id="PRO_5045519782" evidence="1">
    <location>
        <begin position="19"/>
        <end position="211"/>
    </location>
</feature>
<comment type="caution">
    <text evidence="3">The sequence shown here is derived from an EMBL/GenBank/DDBJ whole genome shotgun (WGS) entry which is preliminary data.</text>
</comment>
<proteinExistence type="predicted"/>
<accession>A0ABS1KNT9</accession>
<sequence length="211" mass="23759">MRTALLLLFICTATVASAQIWYVGVKAGPTLSNYKTKTPWKEASNLGYTFGFTAFKQINSHVGVAFDLQYIQKGYYHKVCNTITDKLQAHYLEVPIVFDYTFILPGLKNLKLHGNVGVYTAYWLSGKYKTEGFDPGTTGDDFDFSQSGAKRFDFGPNVGGRLEYFLRNGSVSLDLRYELGLMDLQKKTNDDMNNVNRAFIIGFSYMKPIGN</sequence>
<keyword evidence="1" id="KW-0732">Signal</keyword>
<evidence type="ECO:0000259" key="2">
    <source>
        <dbReference type="Pfam" id="PF13568"/>
    </source>
</evidence>
<dbReference type="Gene3D" id="2.40.160.20">
    <property type="match status" value="1"/>
</dbReference>
<dbReference type="RefSeq" id="WP_202008280.1">
    <property type="nucleotide sequence ID" value="NZ_JAERRB010000002.1"/>
</dbReference>
<feature type="signal peptide" evidence="1">
    <location>
        <begin position="1"/>
        <end position="18"/>
    </location>
</feature>
<evidence type="ECO:0000256" key="1">
    <source>
        <dbReference type="SAM" id="SignalP"/>
    </source>
</evidence>
<keyword evidence="4" id="KW-1185">Reference proteome</keyword>
<dbReference type="Pfam" id="PF13568">
    <property type="entry name" value="OMP_b-brl_2"/>
    <property type="match status" value="1"/>
</dbReference>
<dbReference type="InterPro" id="IPR011250">
    <property type="entry name" value="OMP/PagP_B-barrel"/>
</dbReference>
<dbReference type="Proteomes" id="UP000613030">
    <property type="component" value="Unassembled WGS sequence"/>
</dbReference>
<protein>
    <submittedName>
        <fullName evidence="3">PorT family protein</fullName>
    </submittedName>
</protein>
<dbReference type="InterPro" id="IPR025665">
    <property type="entry name" value="Beta-barrel_OMP_2"/>
</dbReference>
<name>A0ABS1KNT9_9BACT</name>
<dbReference type="EMBL" id="JAERRB010000002">
    <property type="protein sequence ID" value="MBL0740907.1"/>
    <property type="molecule type" value="Genomic_DNA"/>
</dbReference>
<dbReference type="SUPFAM" id="SSF56925">
    <property type="entry name" value="OMPA-like"/>
    <property type="match status" value="1"/>
</dbReference>
<organism evidence="3 4">
    <name type="scientific">Chryseolinea lacunae</name>
    <dbReference type="NCBI Taxonomy" id="2801331"/>
    <lineage>
        <taxon>Bacteria</taxon>
        <taxon>Pseudomonadati</taxon>
        <taxon>Bacteroidota</taxon>
        <taxon>Cytophagia</taxon>
        <taxon>Cytophagales</taxon>
        <taxon>Fulvivirgaceae</taxon>
        <taxon>Chryseolinea</taxon>
    </lineage>
</organism>
<gene>
    <name evidence="3" type="ORF">JI741_06730</name>
</gene>